<comment type="caution">
    <text evidence="1">The sequence shown here is derived from an EMBL/GenBank/DDBJ whole genome shotgun (WGS) entry which is preliminary data.</text>
</comment>
<evidence type="ECO:0000313" key="1">
    <source>
        <dbReference type="EMBL" id="MBP3957434.1"/>
    </source>
</evidence>
<keyword evidence="2" id="KW-1185">Reference proteome</keyword>
<evidence type="ECO:0000313" key="2">
    <source>
        <dbReference type="Proteomes" id="UP000676565"/>
    </source>
</evidence>
<organism evidence="1 2">
    <name type="scientific">Gemmata palustris</name>
    <dbReference type="NCBI Taxonomy" id="2822762"/>
    <lineage>
        <taxon>Bacteria</taxon>
        <taxon>Pseudomonadati</taxon>
        <taxon>Planctomycetota</taxon>
        <taxon>Planctomycetia</taxon>
        <taxon>Gemmatales</taxon>
        <taxon>Gemmataceae</taxon>
        <taxon>Gemmata</taxon>
    </lineage>
</organism>
<name>A0ABS5BUP0_9BACT</name>
<proteinExistence type="predicted"/>
<protein>
    <submittedName>
        <fullName evidence="1">Uncharacterized protein</fullName>
    </submittedName>
</protein>
<gene>
    <name evidence="1" type="ORF">J8F10_19480</name>
</gene>
<accession>A0ABS5BUP0</accession>
<dbReference type="RefSeq" id="WP_210656479.1">
    <property type="nucleotide sequence ID" value="NZ_JAGKQQ010000001.1"/>
</dbReference>
<reference evidence="1 2" key="1">
    <citation type="submission" date="2021-04" db="EMBL/GenBank/DDBJ databases">
        <authorList>
            <person name="Ivanova A."/>
        </authorList>
    </citation>
    <scope>NUCLEOTIDE SEQUENCE [LARGE SCALE GENOMIC DNA]</scope>
    <source>
        <strain evidence="1 2">G18</strain>
    </source>
</reference>
<sequence length="138" mass="15290">MPKSEKMTGAELRKLVDVKQLKRDISEFWEIILDDAQLFLYPEEPTQAIALLRLLEKAADKLPAGAIRANLTLVAKPSREYKITTDEGVEEGVAGGKSGLDGEVHYPGGKTVTIRVIWVSHPFYQYRPISNAPAKVGK</sequence>
<dbReference type="EMBL" id="JAGKQQ010000001">
    <property type="protein sequence ID" value="MBP3957434.1"/>
    <property type="molecule type" value="Genomic_DNA"/>
</dbReference>
<dbReference type="Proteomes" id="UP000676565">
    <property type="component" value="Unassembled WGS sequence"/>
</dbReference>